<reference evidence="2 3" key="1">
    <citation type="submission" date="2017-09" db="EMBL/GenBank/DDBJ databases">
        <title>Large-scale bioinformatics analysis of Bacillus genomes uncovers conserved roles of natural products in bacterial physiology.</title>
        <authorList>
            <consortium name="Agbiome Team Llc"/>
            <person name="Bleich R.M."/>
            <person name="Grubbs K.J."/>
            <person name="Santa Maria K.C."/>
            <person name="Allen S.E."/>
            <person name="Farag S."/>
            <person name="Shank E.A."/>
            <person name="Bowers A."/>
        </authorList>
    </citation>
    <scope>NUCLEOTIDE SEQUENCE [LARGE SCALE GENOMIC DNA]</scope>
    <source>
        <strain evidence="2 3">AFS037265</strain>
    </source>
</reference>
<dbReference type="CDD" id="cd13441">
    <property type="entry name" value="CamS_repeat_1"/>
    <property type="match status" value="1"/>
</dbReference>
<comment type="caution">
    <text evidence="2">The sequence shown here is derived from an EMBL/GenBank/DDBJ whole genome shotgun (WGS) entry which is preliminary data.</text>
</comment>
<dbReference type="Gene3D" id="3.10.570.10">
    <property type="entry name" value="sex pheromone staph- cam373 precursor domain"/>
    <property type="match status" value="1"/>
</dbReference>
<dbReference type="EMBL" id="NUTL01000143">
    <property type="protein sequence ID" value="PHE88859.1"/>
    <property type="molecule type" value="Genomic_DNA"/>
</dbReference>
<organism evidence="2 3">
    <name type="scientific">Bacillus pseudomycoides</name>
    <dbReference type="NCBI Taxonomy" id="64104"/>
    <lineage>
        <taxon>Bacteria</taxon>
        <taxon>Bacillati</taxon>
        <taxon>Bacillota</taxon>
        <taxon>Bacilli</taxon>
        <taxon>Bacillales</taxon>
        <taxon>Bacillaceae</taxon>
        <taxon>Bacillus</taxon>
        <taxon>Bacillus cereus group</taxon>
    </lineage>
</organism>
<sequence>MKKISLFLIIISLLLSACNGTNIIKKEEKVVEKNTKGNSIIPKYSISDNYYKTIIPLKEHKIINTVNIQTNSKLDIDKLELGLMNMASKQFDTKNHLLQRSEYIAQKTIDELLTKQEIPYVSNIIEYDYYTKKNSGELSLAGVVIGLAMTSNHSNEEANVKGSEIANQLLKVLYDNKNFVKVPITFSIFKQEASDSLKAGTFISSVTVQKGENSIGQWANINEKSFAYPSDDFKQVYNKDNEKLDRFSHEVKKFTTADYDYIPVNATIFYKDDHMDTINMNVLVKFNGKSELIAFTQMIVQKILDILPKDVKVQMNIKSEQKVEAVVVREKNEDKPFVSFIEY</sequence>
<accession>A0ABD6T073</accession>
<evidence type="ECO:0000256" key="1">
    <source>
        <dbReference type="SAM" id="SignalP"/>
    </source>
</evidence>
<dbReference type="PROSITE" id="PS51257">
    <property type="entry name" value="PROKAR_LIPOPROTEIN"/>
    <property type="match status" value="1"/>
</dbReference>
<feature type="signal peptide" evidence="1">
    <location>
        <begin position="1"/>
        <end position="17"/>
    </location>
</feature>
<evidence type="ECO:0000313" key="3">
    <source>
        <dbReference type="Proteomes" id="UP000221918"/>
    </source>
</evidence>
<gene>
    <name evidence="2" type="ORF">COF81_25555</name>
</gene>
<protein>
    <submittedName>
        <fullName evidence="2">Sex pheromone</fullName>
    </submittedName>
</protein>
<dbReference type="AlphaFoldDB" id="A0ABD6T073"/>
<dbReference type="PIRSF" id="PIRSF012509">
    <property type="entry name" value="CamS"/>
    <property type="match status" value="1"/>
</dbReference>
<dbReference type="InterPro" id="IPR011426">
    <property type="entry name" value="CamS"/>
</dbReference>
<keyword evidence="1" id="KW-0732">Signal</keyword>
<dbReference type="RefSeq" id="WP_033796920.1">
    <property type="nucleotide sequence ID" value="NZ_CM000743.1"/>
</dbReference>
<dbReference type="CDD" id="cd13440">
    <property type="entry name" value="CamS_repeat_2"/>
    <property type="match status" value="1"/>
</dbReference>
<dbReference type="Proteomes" id="UP000221918">
    <property type="component" value="Unassembled WGS sequence"/>
</dbReference>
<name>A0ABD6T073_9BACI</name>
<feature type="chain" id="PRO_5044840241" evidence="1">
    <location>
        <begin position="18"/>
        <end position="343"/>
    </location>
</feature>
<evidence type="ECO:0000313" key="2">
    <source>
        <dbReference type="EMBL" id="PHE88859.1"/>
    </source>
</evidence>
<dbReference type="Pfam" id="PF07537">
    <property type="entry name" value="CamS"/>
    <property type="match status" value="2"/>
</dbReference>
<proteinExistence type="predicted"/>